<reference evidence="1" key="1">
    <citation type="submission" date="2024-05" db="EMBL/GenBank/DDBJ databases">
        <title>Metabacillus sp. nov., isolated from the rhizosphere soil of tomato plants.</title>
        <authorList>
            <person name="Ma R."/>
        </authorList>
    </citation>
    <scope>NUCLEOTIDE SEQUENCE</scope>
    <source>
        <strain evidence="1">DBTR6</strain>
    </source>
</reference>
<dbReference type="EMBL" id="JAIQUM010000070">
    <property type="protein sequence ID" value="MBZ5752827.1"/>
    <property type="molecule type" value="Genomic_DNA"/>
</dbReference>
<proteinExistence type="predicted"/>
<evidence type="ECO:0000313" key="2">
    <source>
        <dbReference type="Proteomes" id="UP001165287"/>
    </source>
</evidence>
<protein>
    <recommendedName>
        <fullName evidence="3">DUF2524 family protein</fullName>
    </recommendedName>
</protein>
<accession>A0ABS7UWY2</accession>
<evidence type="ECO:0000313" key="1">
    <source>
        <dbReference type="EMBL" id="MBZ5752827.1"/>
    </source>
</evidence>
<evidence type="ECO:0008006" key="3">
    <source>
        <dbReference type="Google" id="ProtNLM"/>
    </source>
</evidence>
<dbReference type="RefSeq" id="WP_224141278.1">
    <property type="nucleotide sequence ID" value="NZ_JAIQUM010000070.1"/>
</dbReference>
<organism evidence="1 2">
    <name type="scientific">Metabacillus rhizolycopersici</name>
    <dbReference type="NCBI Taxonomy" id="2875709"/>
    <lineage>
        <taxon>Bacteria</taxon>
        <taxon>Bacillati</taxon>
        <taxon>Bacillota</taxon>
        <taxon>Bacilli</taxon>
        <taxon>Bacillales</taxon>
        <taxon>Bacillaceae</taxon>
        <taxon>Metabacillus</taxon>
    </lineage>
</organism>
<sequence>MNTEITRLQQTIDSKNDELKKQKESLDFECQKRVFSREQELNKEEANEIKIIQDQLTKEVRLRRIQHLAHEIMDEMNLR</sequence>
<name>A0ABS7UWY2_9BACI</name>
<keyword evidence="2" id="KW-1185">Reference proteome</keyword>
<dbReference type="Proteomes" id="UP001165287">
    <property type="component" value="Unassembled WGS sequence"/>
</dbReference>
<comment type="caution">
    <text evidence="1">The sequence shown here is derived from an EMBL/GenBank/DDBJ whole genome shotgun (WGS) entry which is preliminary data.</text>
</comment>
<gene>
    <name evidence="1" type="ORF">K9V48_21935</name>
</gene>